<keyword evidence="1" id="KW-0863">Zinc-finger</keyword>
<organism evidence="3 4">
    <name type="scientific">Amniculicola lignicola CBS 123094</name>
    <dbReference type="NCBI Taxonomy" id="1392246"/>
    <lineage>
        <taxon>Eukaryota</taxon>
        <taxon>Fungi</taxon>
        <taxon>Dikarya</taxon>
        <taxon>Ascomycota</taxon>
        <taxon>Pezizomycotina</taxon>
        <taxon>Dothideomycetes</taxon>
        <taxon>Pleosporomycetidae</taxon>
        <taxon>Pleosporales</taxon>
        <taxon>Amniculicolaceae</taxon>
        <taxon>Amniculicola</taxon>
    </lineage>
</organism>
<accession>A0A6A5W353</accession>
<dbReference type="InterPro" id="IPR001841">
    <property type="entry name" value="Znf_RING"/>
</dbReference>
<dbReference type="AlphaFoldDB" id="A0A6A5W353"/>
<feature type="domain" description="RING-type" evidence="2">
    <location>
        <begin position="14"/>
        <end position="59"/>
    </location>
</feature>
<keyword evidence="1" id="KW-0862">Zinc</keyword>
<sequence>MDNLPYSLFITSECFICQGDFGPDHTPVALACRHIFGRQCLLHWLQQGQGNVSSCPQCRAPLSAEAAQGQPARAEFTSETLWDRCCEMSSYQIDTLMYHIWKILDAYQFWPENINVYIHDLFMNVIRSSFEDASRQMNDLLFRGIHLQFHGRTQAAQGVIPSFNRLVLLMLATRSKFPKTFQAEARTNMLIFKASACFGRGGITLYWECLNEASLSRNDRYFPFLHFYTMLVSQNVEYHPKGNMWPELPQEQLAMVVDRCCNRIGRHWDGRPWEGVPSDEFKNKLVAVYHELQHHQHGSGRVSLRGNEGEEDIVRGLWRTGTWNLRATYNANVID</sequence>
<keyword evidence="1" id="KW-0479">Metal-binding</keyword>
<dbReference type="PANTHER" id="PTHR16047:SF7">
    <property type="entry name" value="E3 UBIQUITIN-PROTEIN LIGASE RFWD3"/>
    <property type="match status" value="1"/>
</dbReference>
<dbReference type="GO" id="GO:0004842">
    <property type="term" value="F:ubiquitin-protein transferase activity"/>
    <property type="evidence" value="ECO:0007669"/>
    <property type="project" value="InterPro"/>
</dbReference>
<dbReference type="GO" id="GO:0036297">
    <property type="term" value="P:interstrand cross-link repair"/>
    <property type="evidence" value="ECO:0007669"/>
    <property type="project" value="InterPro"/>
</dbReference>
<proteinExistence type="predicted"/>
<dbReference type="Proteomes" id="UP000799779">
    <property type="component" value="Unassembled WGS sequence"/>
</dbReference>
<dbReference type="InterPro" id="IPR013083">
    <property type="entry name" value="Znf_RING/FYVE/PHD"/>
</dbReference>
<keyword evidence="4" id="KW-1185">Reference proteome</keyword>
<dbReference type="Pfam" id="PF13639">
    <property type="entry name" value="zf-RING_2"/>
    <property type="match status" value="1"/>
</dbReference>
<dbReference type="OrthoDB" id="8062037at2759"/>
<reference evidence="3" key="1">
    <citation type="journal article" date="2020" name="Stud. Mycol.">
        <title>101 Dothideomycetes genomes: a test case for predicting lifestyles and emergence of pathogens.</title>
        <authorList>
            <person name="Haridas S."/>
            <person name="Albert R."/>
            <person name="Binder M."/>
            <person name="Bloem J."/>
            <person name="Labutti K."/>
            <person name="Salamov A."/>
            <person name="Andreopoulos B."/>
            <person name="Baker S."/>
            <person name="Barry K."/>
            <person name="Bills G."/>
            <person name="Bluhm B."/>
            <person name="Cannon C."/>
            <person name="Castanera R."/>
            <person name="Culley D."/>
            <person name="Daum C."/>
            <person name="Ezra D."/>
            <person name="Gonzalez J."/>
            <person name="Henrissat B."/>
            <person name="Kuo A."/>
            <person name="Liang C."/>
            <person name="Lipzen A."/>
            <person name="Lutzoni F."/>
            <person name="Magnuson J."/>
            <person name="Mondo S."/>
            <person name="Nolan M."/>
            <person name="Ohm R."/>
            <person name="Pangilinan J."/>
            <person name="Park H.-J."/>
            <person name="Ramirez L."/>
            <person name="Alfaro M."/>
            <person name="Sun H."/>
            <person name="Tritt A."/>
            <person name="Yoshinaga Y."/>
            <person name="Zwiers L.-H."/>
            <person name="Turgeon B."/>
            <person name="Goodwin S."/>
            <person name="Spatafora J."/>
            <person name="Crous P."/>
            <person name="Grigoriev I."/>
        </authorList>
    </citation>
    <scope>NUCLEOTIDE SEQUENCE</scope>
    <source>
        <strain evidence="3">CBS 123094</strain>
    </source>
</reference>
<dbReference type="Gene3D" id="3.30.40.10">
    <property type="entry name" value="Zinc/RING finger domain, C3HC4 (zinc finger)"/>
    <property type="match status" value="1"/>
</dbReference>
<dbReference type="EMBL" id="ML977626">
    <property type="protein sequence ID" value="KAF1996332.1"/>
    <property type="molecule type" value="Genomic_DNA"/>
</dbReference>
<dbReference type="GO" id="GO:0016567">
    <property type="term" value="P:protein ubiquitination"/>
    <property type="evidence" value="ECO:0007669"/>
    <property type="project" value="InterPro"/>
</dbReference>
<evidence type="ECO:0000259" key="2">
    <source>
        <dbReference type="PROSITE" id="PS50089"/>
    </source>
</evidence>
<dbReference type="SMART" id="SM00184">
    <property type="entry name" value="RING"/>
    <property type="match status" value="1"/>
</dbReference>
<dbReference type="GO" id="GO:0008270">
    <property type="term" value="F:zinc ion binding"/>
    <property type="evidence" value="ECO:0007669"/>
    <property type="project" value="UniProtKB-KW"/>
</dbReference>
<evidence type="ECO:0000313" key="3">
    <source>
        <dbReference type="EMBL" id="KAF1996332.1"/>
    </source>
</evidence>
<evidence type="ECO:0000256" key="1">
    <source>
        <dbReference type="PROSITE-ProRule" id="PRU00175"/>
    </source>
</evidence>
<name>A0A6A5W353_9PLEO</name>
<protein>
    <recommendedName>
        <fullName evidence="2">RING-type domain-containing protein</fullName>
    </recommendedName>
</protein>
<dbReference type="PROSITE" id="PS50089">
    <property type="entry name" value="ZF_RING_2"/>
    <property type="match status" value="1"/>
</dbReference>
<gene>
    <name evidence="3" type="ORF">P154DRAFT_443540</name>
</gene>
<dbReference type="InterPro" id="IPR037381">
    <property type="entry name" value="RFWD3"/>
</dbReference>
<dbReference type="GO" id="GO:0005634">
    <property type="term" value="C:nucleus"/>
    <property type="evidence" value="ECO:0007669"/>
    <property type="project" value="InterPro"/>
</dbReference>
<dbReference type="SUPFAM" id="SSF57850">
    <property type="entry name" value="RING/U-box"/>
    <property type="match status" value="1"/>
</dbReference>
<dbReference type="PANTHER" id="PTHR16047">
    <property type="entry name" value="RFWD3 PROTEIN"/>
    <property type="match status" value="1"/>
</dbReference>
<evidence type="ECO:0000313" key="4">
    <source>
        <dbReference type="Proteomes" id="UP000799779"/>
    </source>
</evidence>